<dbReference type="Pfam" id="PF01618">
    <property type="entry name" value="MotA_ExbB"/>
    <property type="match status" value="1"/>
</dbReference>
<keyword evidence="7 9" id="KW-1133">Transmembrane helix</keyword>
<evidence type="ECO:0000256" key="5">
    <source>
        <dbReference type="ARBA" id="ARBA00022692"/>
    </source>
</evidence>
<keyword evidence="6" id="KW-0283">Flagellar rotation</keyword>
<evidence type="ECO:0000256" key="8">
    <source>
        <dbReference type="ARBA" id="ARBA00023136"/>
    </source>
</evidence>
<dbReference type="InterPro" id="IPR000540">
    <property type="entry name" value="Flag_MotA_CS"/>
</dbReference>
<name>A0A1I5HNS6_9HYPH</name>
<dbReference type="STRING" id="655353.SAMN04488056_10727"/>
<keyword evidence="12" id="KW-1185">Reference proteome</keyword>
<evidence type="ECO:0000256" key="1">
    <source>
        <dbReference type="ARBA" id="ARBA00004651"/>
    </source>
</evidence>
<evidence type="ECO:0000313" key="12">
    <source>
        <dbReference type="Proteomes" id="UP000199236"/>
    </source>
</evidence>
<dbReference type="PROSITE" id="PS01307">
    <property type="entry name" value="MOTA"/>
    <property type="match status" value="1"/>
</dbReference>
<sequence>MDIATLIGMVAACGVVVTAILLGGTLGQFIDIPSVLIVVGGGLAATLIRFTLGGIGGAIMTGGKVAFSGKSANPREMIEKITELADVARKSGPLGLEGVDVDDPVLAKGVQFIADGYEPNFIRESMERERDLYIERLQEGKRFYKQLGDAAPAFGMIGTLVGLVQMLAAMDDPSAIGPAMAIALLTTLYGSLISNIICIPITDKLDAKLDGEDLNQTLIIDGVMQIRENKSPNLIREMLLAYLPEKARNELLDEAA</sequence>
<feature type="transmembrane region" description="Helical" evidence="9">
    <location>
        <begin position="176"/>
        <end position="199"/>
    </location>
</feature>
<organism evidence="11 12">
    <name type="scientific">Cohaesibacter marisflavi</name>
    <dbReference type="NCBI Taxonomy" id="655353"/>
    <lineage>
        <taxon>Bacteria</taxon>
        <taxon>Pseudomonadati</taxon>
        <taxon>Pseudomonadota</taxon>
        <taxon>Alphaproteobacteria</taxon>
        <taxon>Hyphomicrobiales</taxon>
        <taxon>Cohaesibacteraceae</taxon>
    </lineage>
</organism>
<dbReference type="RefSeq" id="WP_090073210.1">
    <property type="nucleotide sequence ID" value="NZ_FOVR01000007.1"/>
</dbReference>
<keyword evidence="4" id="KW-1003">Cell membrane</keyword>
<dbReference type="Proteomes" id="UP000199236">
    <property type="component" value="Unassembled WGS sequence"/>
</dbReference>
<dbReference type="AlphaFoldDB" id="A0A1I5HNS6"/>
<keyword evidence="3" id="KW-0813">Transport</keyword>
<keyword evidence="5 9" id="KW-0812">Transmembrane</keyword>
<dbReference type="OrthoDB" id="9806929at2"/>
<proteinExistence type="inferred from homology"/>
<comment type="similarity">
    <text evidence="2">Belongs to the MotA family.</text>
</comment>
<evidence type="ECO:0000256" key="6">
    <source>
        <dbReference type="ARBA" id="ARBA00022779"/>
    </source>
</evidence>
<feature type="domain" description="MotA/TolQ/ExbB proton channel" evidence="10">
    <location>
        <begin position="101"/>
        <end position="211"/>
    </location>
</feature>
<evidence type="ECO:0000313" key="11">
    <source>
        <dbReference type="EMBL" id="SFO49799.1"/>
    </source>
</evidence>
<evidence type="ECO:0000256" key="9">
    <source>
        <dbReference type="SAM" id="Phobius"/>
    </source>
</evidence>
<feature type="transmembrane region" description="Helical" evidence="9">
    <location>
        <begin position="36"/>
        <end position="60"/>
    </location>
</feature>
<dbReference type="InterPro" id="IPR002898">
    <property type="entry name" value="MotA_ExbB_proton_chnl"/>
</dbReference>
<dbReference type="GO" id="GO:0005886">
    <property type="term" value="C:plasma membrane"/>
    <property type="evidence" value="ECO:0007669"/>
    <property type="project" value="UniProtKB-SubCell"/>
</dbReference>
<feature type="transmembrane region" description="Helical" evidence="9">
    <location>
        <begin position="150"/>
        <end position="170"/>
    </location>
</feature>
<reference evidence="11 12" key="1">
    <citation type="submission" date="2016-10" db="EMBL/GenBank/DDBJ databases">
        <authorList>
            <person name="de Groot N.N."/>
        </authorList>
    </citation>
    <scope>NUCLEOTIDE SEQUENCE [LARGE SCALE GENOMIC DNA]</scope>
    <source>
        <strain evidence="11 12">CGMCC 1.9157</strain>
    </source>
</reference>
<dbReference type="GO" id="GO:0006935">
    <property type="term" value="P:chemotaxis"/>
    <property type="evidence" value="ECO:0007669"/>
    <property type="project" value="InterPro"/>
</dbReference>
<feature type="transmembrane region" description="Helical" evidence="9">
    <location>
        <begin position="7"/>
        <end position="30"/>
    </location>
</feature>
<accession>A0A1I5HNS6</accession>
<evidence type="ECO:0000256" key="2">
    <source>
        <dbReference type="ARBA" id="ARBA00008038"/>
    </source>
</evidence>
<protein>
    <submittedName>
        <fullName evidence="11">Chemotaxis protein MotA</fullName>
    </submittedName>
</protein>
<dbReference type="GO" id="GO:0071978">
    <property type="term" value="P:bacterial-type flagellum-dependent swarming motility"/>
    <property type="evidence" value="ECO:0007669"/>
    <property type="project" value="InterPro"/>
</dbReference>
<evidence type="ECO:0000256" key="7">
    <source>
        <dbReference type="ARBA" id="ARBA00022989"/>
    </source>
</evidence>
<dbReference type="PANTHER" id="PTHR30433">
    <property type="entry name" value="CHEMOTAXIS PROTEIN MOTA"/>
    <property type="match status" value="1"/>
</dbReference>
<keyword evidence="8 9" id="KW-0472">Membrane</keyword>
<evidence type="ECO:0000256" key="3">
    <source>
        <dbReference type="ARBA" id="ARBA00022448"/>
    </source>
</evidence>
<dbReference type="PANTHER" id="PTHR30433:SF2">
    <property type="entry name" value="MOTILITY PROTEIN A"/>
    <property type="match status" value="1"/>
</dbReference>
<dbReference type="EMBL" id="FOVR01000007">
    <property type="protein sequence ID" value="SFO49799.1"/>
    <property type="molecule type" value="Genomic_DNA"/>
</dbReference>
<gene>
    <name evidence="11" type="ORF">SAMN04488056_10727</name>
</gene>
<evidence type="ECO:0000259" key="10">
    <source>
        <dbReference type="Pfam" id="PF01618"/>
    </source>
</evidence>
<comment type="subcellular location">
    <subcellularLocation>
        <location evidence="1">Cell membrane</location>
        <topology evidence="1">Multi-pass membrane protein</topology>
    </subcellularLocation>
</comment>
<dbReference type="InterPro" id="IPR047055">
    <property type="entry name" value="MotA-like"/>
</dbReference>
<evidence type="ECO:0000256" key="4">
    <source>
        <dbReference type="ARBA" id="ARBA00022475"/>
    </source>
</evidence>